<gene>
    <name evidence="5" type="primary">Myef2</name>
    <name evidence="5" type="ORF">N1851_023405</name>
</gene>
<feature type="compositionally biased region" description="Acidic residues" evidence="3">
    <location>
        <begin position="11"/>
        <end position="26"/>
    </location>
</feature>
<evidence type="ECO:0000256" key="1">
    <source>
        <dbReference type="ARBA" id="ARBA00022884"/>
    </source>
</evidence>
<dbReference type="PROSITE" id="PS50102">
    <property type="entry name" value="RRM"/>
    <property type="match status" value="3"/>
</dbReference>
<dbReference type="Pfam" id="PF00076">
    <property type="entry name" value="RRM_1"/>
    <property type="match status" value="3"/>
</dbReference>
<feature type="region of interest" description="Disordered" evidence="3">
    <location>
        <begin position="1"/>
        <end position="75"/>
    </location>
</feature>
<dbReference type="Gene3D" id="3.30.70.330">
    <property type="match status" value="3"/>
</dbReference>
<evidence type="ECO:0000256" key="2">
    <source>
        <dbReference type="PROSITE-ProRule" id="PRU00176"/>
    </source>
</evidence>
<dbReference type="EMBL" id="JAOPHQ010004309">
    <property type="protein sequence ID" value="KAK0139697.1"/>
    <property type="molecule type" value="Genomic_DNA"/>
</dbReference>
<comment type="caution">
    <text evidence="5">The sequence shown here is derived from an EMBL/GenBank/DDBJ whole genome shotgun (WGS) entry which is preliminary data.</text>
</comment>
<dbReference type="InterPro" id="IPR050374">
    <property type="entry name" value="RRT5_SRSF_SR"/>
</dbReference>
<accession>A0AA47MGK4</accession>
<evidence type="ECO:0000259" key="4">
    <source>
        <dbReference type="PROSITE" id="PS50102"/>
    </source>
</evidence>
<dbReference type="GO" id="GO:0005634">
    <property type="term" value="C:nucleus"/>
    <property type="evidence" value="ECO:0007669"/>
    <property type="project" value="TreeGrafter"/>
</dbReference>
<proteinExistence type="predicted"/>
<dbReference type="InterPro" id="IPR000504">
    <property type="entry name" value="RRM_dom"/>
</dbReference>
<dbReference type="FunFam" id="3.30.70.330:FF:000034">
    <property type="entry name" value="heterogeneous nuclear ribonucleoprotein M isoform X1"/>
    <property type="match status" value="1"/>
</dbReference>
<keyword evidence="6" id="KW-1185">Reference proteome</keyword>
<evidence type="ECO:0000313" key="6">
    <source>
        <dbReference type="Proteomes" id="UP001174136"/>
    </source>
</evidence>
<dbReference type="PANTHER" id="PTHR23003">
    <property type="entry name" value="RNA RECOGNITION MOTIF RRM DOMAIN CONTAINING PROTEIN"/>
    <property type="match status" value="1"/>
</dbReference>
<dbReference type="SUPFAM" id="SSF54928">
    <property type="entry name" value="RNA-binding domain, RBD"/>
    <property type="match status" value="2"/>
</dbReference>
<dbReference type="PANTHER" id="PTHR23003:SF15">
    <property type="entry name" value="MYELIN EXPRESSION FACTOR 2"/>
    <property type="match status" value="1"/>
</dbReference>
<dbReference type="InterPro" id="IPR035979">
    <property type="entry name" value="RBD_domain_sf"/>
</dbReference>
<feature type="domain" description="RRM" evidence="4">
    <location>
        <begin position="81"/>
        <end position="161"/>
    </location>
</feature>
<sequence length="512" mass="54302">MADLTNCVFLTEEETEPTEPDFDNLMEENTNGVKIDEEETQEASDKADPKSDPKSIANRRGNRHHPYKNGGVGDKKAAQRNRVFISNIPYDMKWQAIKDLMREKVGEVTYVELFKDAEGKSRLPNWSVVEFKDDEFVKKAVDTMNKHDLSGRPLNIKEDPDGEHARRVLQRMGGMMPGGRGPEGGPGGMNLPPSLANSLNIPPDIVNAMQAGRLGTTVFVANVRTLAAWRLQTLVGSHFATVLFPNLDFKVGWKKLKEVFAMAGVVKRADVKEDKDGKSRGMGTVTFEQPLEAVQAIWGLGGIGMGLGPGGQPINANTVGGGGGLGSMGPGGMGGGGGGGFGGMDNMGNMGHGMTPMGRMGGGYGGGMGNAGMSHMGTGIGGGMGNMAMGSGVNRMGMAGMDMSRGFGNFGGAGRGGAHMGGAMSDRVSGAKGGCVIFVRNLSYDLNWQKLKESFSHCGQVMFADVKMENGRSKGCGTVRFDSPESAEQACRMMNGTKINGREVDVRIDRNV</sequence>
<name>A0AA47MGK4_MERPO</name>
<dbReference type="Proteomes" id="UP001174136">
    <property type="component" value="Unassembled WGS sequence"/>
</dbReference>
<evidence type="ECO:0000313" key="5">
    <source>
        <dbReference type="EMBL" id="KAK0139697.1"/>
    </source>
</evidence>
<keyword evidence="1 2" id="KW-0694">RNA-binding</keyword>
<dbReference type="FunFam" id="3.30.70.330:FF:000050">
    <property type="entry name" value="heterogeneous nuclear ribonucleoprotein M isoform X2"/>
    <property type="match status" value="1"/>
</dbReference>
<feature type="domain" description="RRM" evidence="4">
    <location>
        <begin position="240"/>
        <end position="321"/>
    </location>
</feature>
<dbReference type="AlphaFoldDB" id="A0AA47MGK4"/>
<feature type="domain" description="RRM" evidence="4">
    <location>
        <begin position="435"/>
        <end position="511"/>
    </location>
</feature>
<reference evidence="5" key="1">
    <citation type="journal article" date="2023" name="Front. Mar. Sci.">
        <title>A new Merluccius polli reference genome to investigate the effects of global change in West African waters.</title>
        <authorList>
            <person name="Mateo J.L."/>
            <person name="Blanco-Fernandez C."/>
            <person name="Garcia-Vazquez E."/>
            <person name="Machado-Schiaffino G."/>
        </authorList>
    </citation>
    <scope>NUCLEOTIDE SEQUENCE</scope>
    <source>
        <strain evidence="5">C29</strain>
        <tissue evidence="5">Fin</tissue>
    </source>
</reference>
<dbReference type="SMART" id="SM00360">
    <property type="entry name" value="RRM"/>
    <property type="match status" value="3"/>
</dbReference>
<dbReference type="GO" id="GO:0005737">
    <property type="term" value="C:cytoplasm"/>
    <property type="evidence" value="ECO:0007669"/>
    <property type="project" value="TreeGrafter"/>
</dbReference>
<organism evidence="5 6">
    <name type="scientific">Merluccius polli</name>
    <name type="common">Benguela hake</name>
    <name type="synonym">Merluccius cadenati</name>
    <dbReference type="NCBI Taxonomy" id="89951"/>
    <lineage>
        <taxon>Eukaryota</taxon>
        <taxon>Metazoa</taxon>
        <taxon>Chordata</taxon>
        <taxon>Craniata</taxon>
        <taxon>Vertebrata</taxon>
        <taxon>Euteleostomi</taxon>
        <taxon>Actinopterygii</taxon>
        <taxon>Neopterygii</taxon>
        <taxon>Teleostei</taxon>
        <taxon>Neoteleostei</taxon>
        <taxon>Acanthomorphata</taxon>
        <taxon>Zeiogadaria</taxon>
        <taxon>Gadariae</taxon>
        <taxon>Gadiformes</taxon>
        <taxon>Gadoidei</taxon>
        <taxon>Merlucciidae</taxon>
        <taxon>Merluccius</taxon>
    </lineage>
</organism>
<evidence type="ECO:0000256" key="3">
    <source>
        <dbReference type="SAM" id="MobiDB-lite"/>
    </source>
</evidence>
<protein>
    <submittedName>
        <fullName evidence="5">Myelin expression factor 2</fullName>
    </submittedName>
</protein>
<dbReference type="GO" id="GO:0003729">
    <property type="term" value="F:mRNA binding"/>
    <property type="evidence" value="ECO:0007669"/>
    <property type="project" value="TreeGrafter"/>
</dbReference>
<feature type="compositionally biased region" description="Basic and acidic residues" evidence="3">
    <location>
        <begin position="43"/>
        <end position="53"/>
    </location>
</feature>
<dbReference type="InterPro" id="IPR012677">
    <property type="entry name" value="Nucleotide-bd_a/b_plait_sf"/>
</dbReference>